<organism evidence="1 2">
    <name type="scientific">Trichinella patagoniensis</name>
    <dbReference type="NCBI Taxonomy" id="990121"/>
    <lineage>
        <taxon>Eukaryota</taxon>
        <taxon>Metazoa</taxon>
        <taxon>Ecdysozoa</taxon>
        <taxon>Nematoda</taxon>
        <taxon>Enoplea</taxon>
        <taxon>Dorylaimia</taxon>
        <taxon>Trichinellida</taxon>
        <taxon>Trichinellidae</taxon>
        <taxon>Trichinella</taxon>
    </lineage>
</organism>
<dbReference type="Proteomes" id="UP000054783">
    <property type="component" value="Unassembled WGS sequence"/>
</dbReference>
<evidence type="ECO:0000313" key="2">
    <source>
        <dbReference type="Proteomes" id="UP000054783"/>
    </source>
</evidence>
<protein>
    <submittedName>
        <fullName evidence="1">Uncharacterized protein</fullName>
    </submittedName>
</protein>
<reference evidence="1 2" key="1">
    <citation type="submission" date="2015-01" db="EMBL/GenBank/DDBJ databases">
        <title>Evolution of Trichinella species and genotypes.</title>
        <authorList>
            <person name="Korhonen P.K."/>
            <person name="Edoardo P."/>
            <person name="Giuseppe L.R."/>
            <person name="Gasser R.B."/>
        </authorList>
    </citation>
    <scope>NUCLEOTIDE SEQUENCE [LARGE SCALE GENOMIC DNA]</scope>
    <source>
        <strain evidence="1">ISS2496</strain>
    </source>
</reference>
<keyword evidence="2" id="KW-1185">Reference proteome</keyword>
<dbReference type="AlphaFoldDB" id="A0A0V0ZLH8"/>
<sequence length="101" mass="11767">MSTPRAHHLYPTQPLEIRLFFHAIFGKFSTECCQNFLHVKASHLRDWCSSVLLGFESSVNLYRPFSNSARLFQSLCFSHAYRAICLIYSRSTRELCQSVIF</sequence>
<gene>
    <name evidence="1" type="ORF">T12_17137</name>
</gene>
<name>A0A0V0ZLH8_9BILA</name>
<proteinExistence type="predicted"/>
<dbReference type="EMBL" id="JYDQ01000145">
    <property type="protein sequence ID" value="KRY13193.1"/>
    <property type="molecule type" value="Genomic_DNA"/>
</dbReference>
<evidence type="ECO:0000313" key="1">
    <source>
        <dbReference type="EMBL" id="KRY13193.1"/>
    </source>
</evidence>
<comment type="caution">
    <text evidence="1">The sequence shown here is derived from an EMBL/GenBank/DDBJ whole genome shotgun (WGS) entry which is preliminary data.</text>
</comment>
<accession>A0A0V0ZLH8</accession>